<feature type="non-terminal residue" evidence="1">
    <location>
        <position position="1"/>
    </location>
</feature>
<comment type="caution">
    <text evidence="1">The sequence shown here is derived from an EMBL/GenBank/DDBJ whole genome shotgun (WGS) entry which is preliminary data.</text>
</comment>
<dbReference type="AlphaFoldDB" id="A0A7X0DQZ0"/>
<evidence type="ECO:0000313" key="1">
    <source>
        <dbReference type="EMBL" id="MBB6213904.1"/>
    </source>
</evidence>
<organism evidence="1 2">
    <name type="scientific">Borreliella californiensis</name>
    <dbReference type="NCBI Taxonomy" id="373543"/>
    <lineage>
        <taxon>Bacteria</taxon>
        <taxon>Pseudomonadati</taxon>
        <taxon>Spirochaetota</taxon>
        <taxon>Spirochaetia</taxon>
        <taxon>Spirochaetales</taxon>
        <taxon>Borreliaceae</taxon>
        <taxon>Borreliella</taxon>
    </lineage>
</organism>
<reference evidence="1 2" key="1">
    <citation type="submission" date="2020-08" db="EMBL/GenBank/DDBJ databases">
        <title>Genomic Encyclopedia of Type Strains, Phase IV (KMG-IV): sequencing the most valuable type-strain genomes for metagenomic binning, comparative biology and taxonomic classification.</title>
        <authorList>
            <person name="Goeker M."/>
        </authorList>
    </citation>
    <scope>NUCLEOTIDE SEQUENCE [LARGE SCALE GENOMIC DNA]</scope>
    <source>
        <strain evidence="1 2">DSM 17989</strain>
    </source>
</reference>
<protein>
    <submittedName>
        <fullName evidence="1">Uncharacterized protein</fullName>
    </submittedName>
</protein>
<gene>
    <name evidence="1" type="ORF">HNP67_001399</name>
</gene>
<proteinExistence type="predicted"/>
<sequence>SYLAKEFSVLISGGFGSSGRLAIVVQHNSKVSNK</sequence>
<evidence type="ECO:0000313" key="2">
    <source>
        <dbReference type="Proteomes" id="UP000536100"/>
    </source>
</evidence>
<name>A0A7X0DQZ0_9SPIR</name>
<dbReference type="EMBL" id="JACHFB010000028">
    <property type="protein sequence ID" value="MBB6213904.1"/>
    <property type="molecule type" value="Genomic_DNA"/>
</dbReference>
<dbReference type="Proteomes" id="UP000536100">
    <property type="component" value="Unassembled WGS sequence"/>
</dbReference>
<accession>A0A7X0DQZ0</accession>